<dbReference type="EMBL" id="RBVX01000008">
    <property type="protein sequence ID" value="RSL33445.1"/>
    <property type="molecule type" value="Genomic_DNA"/>
</dbReference>
<dbReference type="AlphaFoldDB" id="A0A3R9QM94"/>
<gene>
    <name evidence="3" type="ORF">D7Z54_10795</name>
</gene>
<keyword evidence="1" id="KW-0472">Membrane</keyword>
<dbReference type="InterPro" id="IPR014231">
    <property type="entry name" value="Spore_YpjB"/>
</dbReference>
<keyword evidence="1" id="KW-1133">Transmembrane helix</keyword>
<feature type="signal peptide" evidence="2">
    <location>
        <begin position="1"/>
        <end position="30"/>
    </location>
</feature>
<feature type="chain" id="PRO_5018780306" description="Sporulation protein YpjB" evidence="2">
    <location>
        <begin position="31"/>
        <end position="268"/>
    </location>
</feature>
<dbReference type="Proteomes" id="UP000275076">
    <property type="component" value="Unassembled WGS sequence"/>
</dbReference>
<evidence type="ECO:0000313" key="3">
    <source>
        <dbReference type="EMBL" id="RSL33445.1"/>
    </source>
</evidence>
<name>A0A3R9QM94_9BACI</name>
<proteinExistence type="predicted"/>
<comment type="caution">
    <text evidence="3">The sequence shown here is derived from an EMBL/GenBank/DDBJ whole genome shotgun (WGS) entry which is preliminary data.</text>
</comment>
<accession>A0A3R9QM94</accession>
<keyword evidence="2" id="KW-0732">Signal</keyword>
<dbReference type="OrthoDB" id="2988195at2"/>
<protein>
    <recommendedName>
        <fullName evidence="5">Sporulation protein YpjB</fullName>
    </recommendedName>
</protein>
<evidence type="ECO:0000313" key="4">
    <source>
        <dbReference type="Proteomes" id="UP000275076"/>
    </source>
</evidence>
<feature type="transmembrane region" description="Helical" evidence="1">
    <location>
        <begin position="234"/>
        <end position="254"/>
    </location>
</feature>
<evidence type="ECO:0000256" key="2">
    <source>
        <dbReference type="SAM" id="SignalP"/>
    </source>
</evidence>
<reference evidence="3 4" key="1">
    <citation type="submission" date="2018-10" db="EMBL/GenBank/DDBJ databases">
        <title>Draft genome sequence of Bacillus salarius IM0101, isolated from a hypersaline soil in Inner Mongolia, China.</title>
        <authorList>
            <person name="Yamprayoonswat W."/>
            <person name="Boonvisut S."/>
            <person name="Jumpathong W."/>
            <person name="Sittihan S."/>
            <person name="Ruangsuj P."/>
            <person name="Wanthongcharoen S."/>
            <person name="Thongpramul N."/>
            <person name="Pimmason S."/>
            <person name="Yu B."/>
            <person name="Yasawong M."/>
        </authorList>
    </citation>
    <scope>NUCLEOTIDE SEQUENCE [LARGE SCALE GENOMIC DNA]</scope>
    <source>
        <strain evidence="3 4">IM0101</strain>
    </source>
</reference>
<dbReference type="RefSeq" id="WP_125555849.1">
    <property type="nucleotide sequence ID" value="NZ_RBVX01000008.1"/>
</dbReference>
<keyword evidence="1" id="KW-0812">Transmembrane</keyword>
<organism evidence="3 4">
    <name type="scientific">Salibacterium salarium</name>
    <dbReference type="NCBI Taxonomy" id="284579"/>
    <lineage>
        <taxon>Bacteria</taxon>
        <taxon>Bacillati</taxon>
        <taxon>Bacillota</taxon>
        <taxon>Bacilli</taxon>
        <taxon>Bacillales</taxon>
        <taxon>Bacillaceae</taxon>
    </lineage>
</organism>
<evidence type="ECO:0008006" key="5">
    <source>
        <dbReference type="Google" id="ProtNLM"/>
    </source>
</evidence>
<dbReference type="Pfam" id="PF09577">
    <property type="entry name" value="Spore_YpjB"/>
    <property type="match status" value="1"/>
</dbReference>
<evidence type="ECO:0000256" key="1">
    <source>
        <dbReference type="SAM" id="Phobius"/>
    </source>
</evidence>
<sequence length="268" mass="31457">MQKNRCKKAILTAFLLFALWMMGEMGQTIAAENDSDEISMHTVDEKAKLMHDMALNSQYDEAKKIHNWLVERFPEVSFDDYNMNTHQLSELFRSFDRAGEAVTRAELDERTRLQYIVAFRLAVDATISEDNPLWKKSGERLLLMLEDIDQKVQNGEKEEAIQAFREWQYQFEIIRPAMYTGMREQVYLPLISYIRHLGNEDWIENNGQQSLEKLHALFQDVMNNEETSNVDPSLWSLILSIGSVLFVSLTYAGWKKYKGEKERHQMRD</sequence>
<keyword evidence="4" id="KW-1185">Reference proteome</keyword>